<gene>
    <name evidence="1" type="ORF">SAMN05444580_1247</name>
</gene>
<dbReference type="EMBL" id="FNAB01000024">
    <property type="protein sequence ID" value="SDE62606.1"/>
    <property type="molecule type" value="Genomic_DNA"/>
</dbReference>
<accession>A0A1G7EGK9</accession>
<evidence type="ECO:0000313" key="2">
    <source>
        <dbReference type="Proteomes" id="UP000199417"/>
    </source>
</evidence>
<dbReference type="AlphaFoldDB" id="A0A1G7EGK9"/>
<dbReference type="Proteomes" id="UP000199417">
    <property type="component" value="Unassembled WGS sequence"/>
</dbReference>
<name>A0A1G7EGK9_9NOCA</name>
<dbReference type="RefSeq" id="WP_169888520.1">
    <property type="nucleotide sequence ID" value="NZ_FNAB01000024.1"/>
</dbReference>
<reference evidence="1 2" key="1">
    <citation type="submission" date="2016-10" db="EMBL/GenBank/DDBJ databases">
        <authorList>
            <person name="de Groot N.N."/>
        </authorList>
    </citation>
    <scope>NUCLEOTIDE SEQUENCE [LARGE SCALE GENOMIC DNA]</scope>
    <source>
        <strain evidence="1 2">JCM 11308</strain>
    </source>
</reference>
<evidence type="ECO:0000313" key="1">
    <source>
        <dbReference type="EMBL" id="SDE62606.1"/>
    </source>
</evidence>
<keyword evidence="2" id="KW-1185">Reference proteome</keyword>
<organism evidence="1 2">
    <name type="scientific">Rhodococcus tukisamuensis</name>
    <dbReference type="NCBI Taxonomy" id="168276"/>
    <lineage>
        <taxon>Bacteria</taxon>
        <taxon>Bacillati</taxon>
        <taxon>Actinomycetota</taxon>
        <taxon>Actinomycetes</taxon>
        <taxon>Mycobacteriales</taxon>
        <taxon>Nocardiaceae</taxon>
        <taxon>Rhodococcus</taxon>
    </lineage>
</organism>
<proteinExistence type="predicted"/>
<protein>
    <submittedName>
        <fullName evidence="1">Uncharacterized protein</fullName>
    </submittedName>
</protein>
<sequence>MPTSVTAPASVRTTTSGTAISTAEIKFRIAAMFDREDTGPEARSGTRPAQ</sequence>